<dbReference type="KEGG" id="qsa:O6P43_021054"/>
<evidence type="ECO:0000313" key="1">
    <source>
        <dbReference type="EMBL" id="KAJ7960639.1"/>
    </source>
</evidence>
<sequence length="81" mass="9757">MKSKTRLLRNNTMVVKVYGPAYASPKHVLRWRRKLSLRLYLIPIDLFKGEHNDPEFLELQCLLEYFHSFKMEIILYMNLGQ</sequence>
<proteinExistence type="predicted"/>
<comment type="caution">
    <text evidence="1">The sequence shown here is derived from an EMBL/GenBank/DDBJ whole genome shotgun (WGS) entry which is preliminary data.</text>
</comment>
<dbReference type="EMBL" id="JARAOO010000008">
    <property type="protein sequence ID" value="KAJ7960639.1"/>
    <property type="molecule type" value="Genomic_DNA"/>
</dbReference>
<gene>
    <name evidence="1" type="ORF">O6P43_021054</name>
</gene>
<dbReference type="Proteomes" id="UP001163823">
    <property type="component" value="Chromosome 8"/>
</dbReference>
<keyword evidence="2" id="KW-1185">Reference proteome</keyword>
<dbReference type="Gene3D" id="3.40.30.10">
    <property type="entry name" value="Glutaredoxin"/>
    <property type="match status" value="1"/>
</dbReference>
<name>A0AAD7LM24_QUISA</name>
<evidence type="ECO:0000313" key="2">
    <source>
        <dbReference type="Proteomes" id="UP001163823"/>
    </source>
</evidence>
<reference evidence="1" key="1">
    <citation type="journal article" date="2023" name="Science">
        <title>Elucidation of the pathway for biosynthesis of saponin adjuvants from the soapbark tree.</title>
        <authorList>
            <person name="Reed J."/>
            <person name="Orme A."/>
            <person name="El-Demerdash A."/>
            <person name="Owen C."/>
            <person name="Martin L.B.B."/>
            <person name="Misra R.C."/>
            <person name="Kikuchi S."/>
            <person name="Rejzek M."/>
            <person name="Martin A.C."/>
            <person name="Harkess A."/>
            <person name="Leebens-Mack J."/>
            <person name="Louveau T."/>
            <person name="Stephenson M.J."/>
            <person name="Osbourn A."/>
        </authorList>
    </citation>
    <scope>NUCLEOTIDE SEQUENCE</scope>
    <source>
        <strain evidence="1">S10</strain>
    </source>
</reference>
<dbReference type="AlphaFoldDB" id="A0AAD7LM24"/>
<organism evidence="1 2">
    <name type="scientific">Quillaja saponaria</name>
    <name type="common">Soap bark tree</name>
    <dbReference type="NCBI Taxonomy" id="32244"/>
    <lineage>
        <taxon>Eukaryota</taxon>
        <taxon>Viridiplantae</taxon>
        <taxon>Streptophyta</taxon>
        <taxon>Embryophyta</taxon>
        <taxon>Tracheophyta</taxon>
        <taxon>Spermatophyta</taxon>
        <taxon>Magnoliopsida</taxon>
        <taxon>eudicotyledons</taxon>
        <taxon>Gunneridae</taxon>
        <taxon>Pentapetalae</taxon>
        <taxon>rosids</taxon>
        <taxon>fabids</taxon>
        <taxon>Fabales</taxon>
        <taxon>Quillajaceae</taxon>
        <taxon>Quillaja</taxon>
    </lineage>
</organism>
<accession>A0AAD7LM24</accession>
<protein>
    <submittedName>
        <fullName evidence="1">Glutathione S-transferase</fullName>
    </submittedName>
</protein>